<accession>A0A1M4ZQ91</accession>
<gene>
    <name evidence="1" type="ORF">SAMN02745131_02016</name>
</gene>
<sequence length="113" mass="13463">MDDNTMNFIEELVLKNKNETTSIKFLERLGFCEISILMHSVMKDLWALDIERLNQLYEQESEELQQKLLNGTPWDEVFEHRKRVAQLSTIIYKKLNPQHFSNPAEYSTRSKRS</sequence>
<dbReference type="Proteomes" id="UP000184048">
    <property type="component" value="Unassembled WGS sequence"/>
</dbReference>
<organism evidence="1 2">
    <name type="scientific">Flavisolibacter ginsengisoli DSM 18119</name>
    <dbReference type="NCBI Taxonomy" id="1121884"/>
    <lineage>
        <taxon>Bacteria</taxon>
        <taxon>Pseudomonadati</taxon>
        <taxon>Bacteroidota</taxon>
        <taxon>Chitinophagia</taxon>
        <taxon>Chitinophagales</taxon>
        <taxon>Chitinophagaceae</taxon>
        <taxon>Flavisolibacter</taxon>
    </lineage>
</organism>
<reference evidence="1 2" key="1">
    <citation type="submission" date="2016-11" db="EMBL/GenBank/DDBJ databases">
        <authorList>
            <person name="Jaros S."/>
            <person name="Januszkiewicz K."/>
            <person name="Wedrychowicz H."/>
        </authorList>
    </citation>
    <scope>NUCLEOTIDE SEQUENCE [LARGE SCALE GENOMIC DNA]</scope>
    <source>
        <strain evidence="1 2">DSM 18119</strain>
    </source>
</reference>
<dbReference type="AlphaFoldDB" id="A0A1M4ZQ91"/>
<evidence type="ECO:0000313" key="2">
    <source>
        <dbReference type="Proteomes" id="UP000184048"/>
    </source>
</evidence>
<proteinExistence type="predicted"/>
<protein>
    <submittedName>
        <fullName evidence="1">Uncharacterized protein</fullName>
    </submittedName>
</protein>
<dbReference type="EMBL" id="FQUU01000007">
    <property type="protein sequence ID" value="SHF19706.1"/>
    <property type="molecule type" value="Genomic_DNA"/>
</dbReference>
<name>A0A1M4ZQ91_9BACT</name>
<dbReference type="STRING" id="1121884.SAMN02745131_02016"/>
<keyword evidence="2" id="KW-1185">Reference proteome</keyword>
<evidence type="ECO:0000313" key="1">
    <source>
        <dbReference type="EMBL" id="SHF19706.1"/>
    </source>
</evidence>